<organism evidence="2 3">
    <name type="scientific">Melanomma pulvis-pyrius CBS 109.77</name>
    <dbReference type="NCBI Taxonomy" id="1314802"/>
    <lineage>
        <taxon>Eukaryota</taxon>
        <taxon>Fungi</taxon>
        <taxon>Dikarya</taxon>
        <taxon>Ascomycota</taxon>
        <taxon>Pezizomycotina</taxon>
        <taxon>Dothideomycetes</taxon>
        <taxon>Pleosporomycetidae</taxon>
        <taxon>Pleosporales</taxon>
        <taxon>Melanommataceae</taxon>
        <taxon>Melanomma</taxon>
    </lineage>
</organism>
<accession>A0A6A6WYW5</accession>
<sequence>MDGKESWLAADAFYPQYEPHMTKFEGEESAGVYIKQQMILEEDIFLNDPMYYKLVTLREVEVCEVLALHPHPNICQYLGVVCDSRNRIVGVAYERYDRDLKQLMNSRERVKVNHILKAVHDGLTHMHTLGLVHCDAYARNIFVKGNKVVVGDFDSTHRIGQIIGQKGGGFSEGRTKAGIQMDNAACSLLKSRLQQYERQY</sequence>
<dbReference type="Proteomes" id="UP000799757">
    <property type="component" value="Unassembled WGS sequence"/>
</dbReference>
<gene>
    <name evidence="2" type="ORF">K505DRAFT_253405</name>
</gene>
<dbReference type="SUPFAM" id="SSF56112">
    <property type="entry name" value="Protein kinase-like (PK-like)"/>
    <property type="match status" value="1"/>
</dbReference>
<name>A0A6A6WYW5_9PLEO</name>
<reference evidence="2" key="1">
    <citation type="journal article" date="2020" name="Stud. Mycol.">
        <title>101 Dothideomycetes genomes: a test case for predicting lifestyles and emergence of pathogens.</title>
        <authorList>
            <person name="Haridas S."/>
            <person name="Albert R."/>
            <person name="Binder M."/>
            <person name="Bloem J."/>
            <person name="Labutti K."/>
            <person name="Salamov A."/>
            <person name="Andreopoulos B."/>
            <person name="Baker S."/>
            <person name="Barry K."/>
            <person name="Bills G."/>
            <person name="Bluhm B."/>
            <person name="Cannon C."/>
            <person name="Castanera R."/>
            <person name="Culley D."/>
            <person name="Daum C."/>
            <person name="Ezra D."/>
            <person name="Gonzalez J."/>
            <person name="Henrissat B."/>
            <person name="Kuo A."/>
            <person name="Liang C."/>
            <person name="Lipzen A."/>
            <person name="Lutzoni F."/>
            <person name="Magnuson J."/>
            <person name="Mondo S."/>
            <person name="Nolan M."/>
            <person name="Ohm R."/>
            <person name="Pangilinan J."/>
            <person name="Park H.-J."/>
            <person name="Ramirez L."/>
            <person name="Alfaro M."/>
            <person name="Sun H."/>
            <person name="Tritt A."/>
            <person name="Yoshinaga Y."/>
            <person name="Zwiers L.-H."/>
            <person name="Turgeon B."/>
            <person name="Goodwin S."/>
            <person name="Spatafora J."/>
            <person name="Crous P."/>
            <person name="Grigoriev I."/>
        </authorList>
    </citation>
    <scope>NUCLEOTIDE SEQUENCE</scope>
    <source>
        <strain evidence="2">CBS 109.77</strain>
    </source>
</reference>
<keyword evidence="3" id="KW-1185">Reference proteome</keyword>
<feature type="domain" description="Protein kinase" evidence="1">
    <location>
        <begin position="1"/>
        <end position="200"/>
    </location>
</feature>
<dbReference type="OrthoDB" id="4062651at2759"/>
<dbReference type="Pfam" id="PF00069">
    <property type="entry name" value="Pkinase"/>
    <property type="match status" value="1"/>
</dbReference>
<dbReference type="GO" id="GO:0004672">
    <property type="term" value="F:protein kinase activity"/>
    <property type="evidence" value="ECO:0007669"/>
    <property type="project" value="InterPro"/>
</dbReference>
<evidence type="ECO:0000259" key="1">
    <source>
        <dbReference type="PROSITE" id="PS50011"/>
    </source>
</evidence>
<evidence type="ECO:0000313" key="3">
    <source>
        <dbReference type="Proteomes" id="UP000799757"/>
    </source>
</evidence>
<dbReference type="AlphaFoldDB" id="A0A6A6WYW5"/>
<dbReference type="GO" id="GO:0005524">
    <property type="term" value="F:ATP binding"/>
    <property type="evidence" value="ECO:0007669"/>
    <property type="project" value="InterPro"/>
</dbReference>
<dbReference type="InterPro" id="IPR000719">
    <property type="entry name" value="Prot_kinase_dom"/>
</dbReference>
<protein>
    <recommendedName>
        <fullName evidence="1">Protein kinase domain-containing protein</fullName>
    </recommendedName>
</protein>
<dbReference type="EMBL" id="MU002139">
    <property type="protein sequence ID" value="KAF2789420.1"/>
    <property type="molecule type" value="Genomic_DNA"/>
</dbReference>
<proteinExistence type="predicted"/>
<dbReference type="InterPro" id="IPR011009">
    <property type="entry name" value="Kinase-like_dom_sf"/>
</dbReference>
<dbReference type="Gene3D" id="1.10.510.10">
    <property type="entry name" value="Transferase(Phosphotransferase) domain 1"/>
    <property type="match status" value="1"/>
</dbReference>
<dbReference type="PROSITE" id="PS50011">
    <property type="entry name" value="PROTEIN_KINASE_DOM"/>
    <property type="match status" value="1"/>
</dbReference>
<evidence type="ECO:0000313" key="2">
    <source>
        <dbReference type="EMBL" id="KAF2789420.1"/>
    </source>
</evidence>